<feature type="compositionally biased region" description="Polar residues" evidence="1">
    <location>
        <begin position="391"/>
        <end position="423"/>
    </location>
</feature>
<sequence>MKSSVEASKTEKTAAPPGTTAIGNAADLESFLRPNAAEVEQGKVDWGNMSRGAFSTVSKMKSAVEKMNNTNTNSKGNGRLHKASGDSLGLFLKRGAANATVISSDDRSRGAHSTMSHNLRREERKPPKRGIHTSDHVSPFFQVTQGDKLPSKAEQRLPTGNPKAMKYKAPPPKQRSDKAQKNLELFMSRQKPLPKQDLEVRSAFTSVDQKRKSNPFVIPATGAIPLPTSKEDLLRLLKAAAMAPAPTSTTATTAAATKKSPKVGTNNKKGIMEQPPSAPTLSQNSQPALVKTHVACSSSSGLLSQSSTSTAQPTNSQKGEPSRQVRRTISASSATGNSAKKPLKRTKSSQKCTKGPEGSGGGGGGVPQFSSLLSATATQLDKPQPILATPSPCSTNNKEGTILRSLSATDVVGNNPSAESSNKAAPKAQKSPTANNENITNQKITTRGLRKEVEGPRQKKASTSGDDHKAATKTKSQIMSARRLHHVPANSIPQSPIAGRRQSLKMGLAGTASGEGQSRGAKTAVKRKKTKPAAAAPKKASAALPTVTGMDHGGSSSDMGDASKAATAAKRNRPAIRRTDGGASGEARRSIRGRRTTATKTEFEDVFSFYQWSESRQAESKIMAERQILRDAIMDGGPLHRAFNRIA</sequence>
<feature type="region of interest" description="Disordered" evidence="1">
    <location>
        <begin position="507"/>
        <end position="597"/>
    </location>
</feature>
<evidence type="ECO:0000256" key="1">
    <source>
        <dbReference type="SAM" id="MobiDB-lite"/>
    </source>
</evidence>
<reference evidence="2" key="1">
    <citation type="submission" date="2021-01" db="EMBL/GenBank/DDBJ databases">
        <authorList>
            <person name="Corre E."/>
            <person name="Pelletier E."/>
            <person name="Niang G."/>
            <person name="Scheremetjew M."/>
            <person name="Finn R."/>
            <person name="Kale V."/>
            <person name="Holt S."/>
            <person name="Cochrane G."/>
            <person name="Meng A."/>
            <person name="Brown T."/>
            <person name="Cohen L."/>
        </authorList>
    </citation>
    <scope>NUCLEOTIDE SEQUENCE</scope>
    <source>
        <strain evidence="2">CCMP127</strain>
    </source>
</reference>
<gene>
    <name evidence="2" type="ORF">ACOF00016_LOCUS7377</name>
</gene>
<feature type="compositionally biased region" description="Low complexity" evidence="1">
    <location>
        <begin position="532"/>
        <end position="566"/>
    </location>
</feature>
<feature type="compositionally biased region" description="Polar residues" evidence="1">
    <location>
        <begin position="430"/>
        <end position="445"/>
    </location>
</feature>
<name>A0A7S3L3A6_9STRA</name>
<dbReference type="EMBL" id="HBIM01008699">
    <property type="protein sequence ID" value="CAE0409777.1"/>
    <property type="molecule type" value="Transcribed_RNA"/>
</dbReference>
<feature type="compositionally biased region" description="Low complexity" evidence="1">
    <location>
        <begin position="297"/>
        <end position="317"/>
    </location>
</feature>
<dbReference type="AlphaFoldDB" id="A0A7S3L3A6"/>
<proteinExistence type="predicted"/>
<feature type="compositionally biased region" description="Gly residues" evidence="1">
    <location>
        <begin position="357"/>
        <end position="366"/>
    </location>
</feature>
<feature type="compositionally biased region" description="Polar residues" evidence="1">
    <location>
        <begin position="327"/>
        <end position="338"/>
    </location>
</feature>
<feature type="compositionally biased region" description="Polar residues" evidence="1">
    <location>
        <begin position="368"/>
        <end position="381"/>
    </location>
</feature>
<feature type="region of interest" description="Disordered" evidence="1">
    <location>
        <begin position="102"/>
        <end position="197"/>
    </location>
</feature>
<feature type="compositionally biased region" description="Low complexity" evidence="1">
    <location>
        <begin position="243"/>
        <end position="258"/>
    </location>
</feature>
<feature type="region of interest" description="Disordered" evidence="1">
    <location>
        <begin position="243"/>
        <end position="477"/>
    </location>
</feature>
<protein>
    <submittedName>
        <fullName evidence="2">Uncharacterized protein</fullName>
    </submittedName>
</protein>
<organism evidence="2">
    <name type="scientific">Amphora coffeiformis</name>
    <dbReference type="NCBI Taxonomy" id="265554"/>
    <lineage>
        <taxon>Eukaryota</taxon>
        <taxon>Sar</taxon>
        <taxon>Stramenopiles</taxon>
        <taxon>Ochrophyta</taxon>
        <taxon>Bacillariophyta</taxon>
        <taxon>Bacillariophyceae</taxon>
        <taxon>Bacillariophycidae</taxon>
        <taxon>Thalassiophysales</taxon>
        <taxon>Catenulaceae</taxon>
        <taxon>Amphora</taxon>
    </lineage>
</organism>
<feature type="region of interest" description="Disordered" evidence="1">
    <location>
        <begin position="1"/>
        <end position="22"/>
    </location>
</feature>
<evidence type="ECO:0000313" key="2">
    <source>
        <dbReference type="EMBL" id="CAE0409777.1"/>
    </source>
</evidence>
<accession>A0A7S3L3A6</accession>